<dbReference type="AlphaFoldDB" id="A0A1W0X2Y5"/>
<dbReference type="Proteomes" id="UP000192578">
    <property type="component" value="Unassembled WGS sequence"/>
</dbReference>
<dbReference type="EMBL" id="MTYJ01000021">
    <property type="protein sequence ID" value="OQV21823.1"/>
    <property type="molecule type" value="Genomic_DNA"/>
</dbReference>
<comment type="caution">
    <text evidence="1">The sequence shown here is derived from an EMBL/GenBank/DDBJ whole genome shotgun (WGS) entry which is preliminary data.</text>
</comment>
<evidence type="ECO:0000313" key="1">
    <source>
        <dbReference type="EMBL" id="OQV21823.1"/>
    </source>
</evidence>
<name>A0A1W0X2Y5_HYPEX</name>
<keyword evidence="2" id="KW-1185">Reference proteome</keyword>
<proteinExistence type="predicted"/>
<sequence length="74" mass="8019">MDNVDPPRQGGLVQGSFPVVISNVDVDVSVPQENLHRISMAEVAGDMQCRAAAIPFHQTCDRINGNQPISYPSK</sequence>
<evidence type="ECO:0000313" key="2">
    <source>
        <dbReference type="Proteomes" id="UP000192578"/>
    </source>
</evidence>
<protein>
    <submittedName>
        <fullName evidence="1">Uncharacterized protein</fullName>
    </submittedName>
</protein>
<gene>
    <name evidence="1" type="ORF">BV898_04394</name>
</gene>
<reference evidence="2" key="1">
    <citation type="submission" date="2017-01" db="EMBL/GenBank/DDBJ databases">
        <title>Comparative genomics of anhydrobiosis in the tardigrade Hypsibius dujardini.</title>
        <authorList>
            <person name="Yoshida Y."/>
            <person name="Koutsovoulos G."/>
            <person name="Laetsch D."/>
            <person name="Stevens L."/>
            <person name="Kumar S."/>
            <person name="Horikawa D."/>
            <person name="Ishino K."/>
            <person name="Komine S."/>
            <person name="Tomita M."/>
            <person name="Blaxter M."/>
            <person name="Arakawa K."/>
        </authorList>
    </citation>
    <scope>NUCLEOTIDE SEQUENCE [LARGE SCALE GENOMIC DNA]</scope>
    <source>
        <strain evidence="2">Z151</strain>
    </source>
</reference>
<accession>A0A1W0X2Y5</accession>
<organism evidence="1 2">
    <name type="scientific">Hypsibius exemplaris</name>
    <name type="common">Freshwater tardigrade</name>
    <dbReference type="NCBI Taxonomy" id="2072580"/>
    <lineage>
        <taxon>Eukaryota</taxon>
        <taxon>Metazoa</taxon>
        <taxon>Ecdysozoa</taxon>
        <taxon>Tardigrada</taxon>
        <taxon>Eutardigrada</taxon>
        <taxon>Parachela</taxon>
        <taxon>Hypsibioidea</taxon>
        <taxon>Hypsibiidae</taxon>
        <taxon>Hypsibius</taxon>
    </lineage>
</organism>